<proteinExistence type="inferred from homology"/>
<sequence length="140" mass="15888">ARGRVLGTLNHTAHPVETLEESHLTLAEEMLGFLVEFFKDPADKLYMFEDHVSFGSGVLTICSPSTPNKQLWLSSPPSGLKCYDWTRKYWISATVFLKQKEEDWQQMLAQGQSSSPKQNKKKHHTTKLDLSSLAYSGRCI</sequence>
<dbReference type="PROSITE" id="PS50810">
    <property type="entry name" value="FRATAXIN_2"/>
    <property type="match status" value="1"/>
</dbReference>
<evidence type="ECO:0000256" key="3">
    <source>
        <dbReference type="ARBA" id="ARBA00023004"/>
    </source>
</evidence>
<evidence type="ECO:0000256" key="4">
    <source>
        <dbReference type="SAM" id="MobiDB-lite"/>
    </source>
</evidence>
<name>A0A9L0T8G3_HORSE</name>
<dbReference type="Gene3D" id="3.30.920.10">
    <property type="entry name" value="Frataxin/CyaY"/>
    <property type="match status" value="1"/>
</dbReference>
<dbReference type="AlphaFoldDB" id="A0A9L0T8G3"/>
<feature type="region of interest" description="Disordered" evidence="4">
    <location>
        <begin position="107"/>
        <end position="127"/>
    </location>
</feature>
<protein>
    <submittedName>
        <fullName evidence="5">Uncharacterized protein</fullName>
    </submittedName>
</protein>
<accession>A0A9L0T8G3</accession>
<feature type="compositionally biased region" description="Polar residues" evidence="4">
    <location>
        <begin position="107"/>
        <end position="117"/>
    </location>
</feature>
<reference evidence="5" key="2">
    <citation type="submission" date="2025-08" db="UniProtKB">
        <authorList>
            <consortium name="Ensembl"/>
        </authorList>
    </citation>
    <scope>IDENTIFICATION</scope>
    <source>
        <strain evidence="5">Thoroughbred</strain>
    </source>
</reference>
<dbReference type="PANTHER" id="PTHR16821">
    <property type="entry name" value="FRATAXIN"/>
    <property type="match status" value="1"/>
</dbReference>
<keyword evidence="2" id="KW-0406">Ion transport</keyword>
<dbReference type="SUPFAM" id="SSF55387">
    <property type="entry name" value="Frataxin/Nqo15-like"/>
    <property type="match status" value="1"/>
</dbReference>
<keyword evidence="3" id="KW-0408">Iron</keyword>
<dbReference type="GO" id="GO:0016226">
    <property type="term" value="P:iron-sulfur cluster assembly"/>
    <property type="evidence" value="ECO:0007669"/>
    <property type="project" value="InterPro"/>
</dbReference>
<dbReference type="Proteomes" id="UP000002281">
    <property type="component" value="Chromosome 15"/>
</dbReference>
<reference evidence="5" key="3">
    <citation type="submission" date="2025-09" db="UniProtKB">
        <authorList>
            <consortium name="Ensembl"/>
        </authorList>
    </citation>
    <scope>IDENTIFICATION</scope>
    <source>
        <strain evidence="5">Thoroughbred</strain>
    </source>
</reference>
<comment type="similarity">
    <text evidence="1">Belongs to the frataxin family.</text>
</comment>
<dbReference type="SMART" id="SM01219">
    <property type="entry name" value="Frataxin_Cyay"/>
    <property type="match status" value="1"/>
</dbReference>
<keyword evidence="6" id="KW-1185">Reference proteome</keyword>
<keyword evidence="2" id="KW-0410">Iron transport</keyword>
<keyword evidence="2" id="KW-0813">Transport</keyword>
<dbReference type="Ensembl" id="ENSECAT00000099050.1">
    <property type="protein sequence ID" value="ENSECAP00000084564.1"/>
    <property type="gene ID" value="ENSECAG00000059714.1"/>
</dbReference>
<dbReference type="Pfam" id="PF01491">
    <property type="entry name" value="Frataxin_Cyay"/>
    <property type="match status" value="1"/>
</dbReference>
<dbReference type="InterPro" id="IPR002908">
    <property type="entry name" value="Frataxin/CyaY"/>
</dbReference>
<dbReference type="PANTHER" id="PTHR16821:SF2">
    <property type="entry name" value="FRATAXIN, MITOCHONDRIAL"/>
    <property type="match status" value="1"/>
</dbReference>
<evidence type="ECO:0000313" key="5">
    <source>
        <dbReference type="Ensembl" id="ENSECAP00000084564.1"/>
    </source>
</evidence>
<reference evidence="5 6" key="1">
    <citation type="journal article" date="2009" name="Science">
        <title>Genome sequence, comparative analysis, and population genetics of the domestic horse.</title>
        <authorList>
            <consortium name="Broad Institute Genome Sequencing Platform"/>
            <consortium name="Broad Institute Whole Genome Assembly Team"/>
            <person name="Wade C.M."/>
            <person name="Giulotto E."/>
            <person name="Sigurdsson S."/>
            <person name="Zoli M."/>
            <person name="Gnerre S."/>
            <person name="Imsland F."/>
            <person name="Lear T.L."/>
            <person name="Adelson D.L."/>
            <person name="Bailey E."/>
            <person name="Bellone R.R."/>
            <person name="Bloecker H."/>
            <person name="Distl O."/>
            <person name="Edgar R.C."/>
            <person name="Garber M."/>
            <person name="Leeb T."/>
            <person name="Mauceli E."/>
            <person name="MacLeod J.N."/>
            <person name="Penedo M.C.T."/>
            <person name="Raison J.M."/>
            <person name="Sharpe T."/>
            <person name="Vogel J."/>
            <person name="Andersson L."/>
            <person name="Antczak D.F."/>
            <person name="Biagi T."/>
            <person name="Binns M.M."/>
            <person name="Chowdhary B.P."/>
            <person name="Coleman S.J."/>
            <person name="Della Valle G."/>
            <person name="Fryc S."/>
            <person name="Guerin G."/>
            <person name="Hasegawa T."/>
            <person name="Hill E.W."/>
            <person name="Jurka J."/>
            <person name="Kiialainen A."/>
            <person name="Lindgren G."/>
            <person name="Liu J."/>
            <person name="Magnani E."/>
            <person name="Mickelson J.R."/>
            <person name="Murray J."/>
            <person name="Nergadze S.G."/>
            <person name="Onofrio R."/>
            <person name="Pedroni S."/>
            <person name="Piras M.F."/>
            <person name="Raudsepp T."/>
            <person name="Rocchi M."/>
            <person name="Roeed K.H."/>
            <person name="Ryder O.A."/>
            <person name="Searle S."/>
            <person name="Skow L."/>
            <person name="Swinburne J.E."/>
            <person name="Syvaenen A.C."/>
            <person name="Tozaki T."/>
            <person name="Valberg S.J."/>
            <person name="Vaudin M."/>
            <person name="White J.R."/>
            <person name="Zody M.C."/>
            <person name="Lander E.S."/>
            <person name="Lindblad-Toh K."/>
        </authorList>
    </citation>
    <scope>NUCLEOTIDE SEQUENCE [LARGE SCALE GENOMIC DNA]</scope>
    <source>
        <strain evidence="5 6">Thoroughbred</strain>
    </source>
</reference>
<dbReference type="GO" id="GO:0005737">
    <property type="term" value="C:cytoplasm"/>
    <property type="evidence" value="ECO:0007669"/>
    <property type="project" value="UniProtKB-ARBA"/>
</dbReference>
<evidence type="ECO:0000313" key="6">
    <source>
        <dbReference type="Proteomes" id="UP000002281"/>
    </source>
</evidence>
<organism evidence="5 6">
    <name type="scientific">Equus caballus</name>
    <name type="common">Horse</name>
    <dbReference type="NCBI Taxonomy" id="9796"/>
    <lineage>
        <taxon>Eukaryota</taxon>
        <taxon>Metazoa</taxon>
        <taxon>Chordata</taxon>
        <taxon>Craniata</taxon>
        <taxon>Vertebrata</taxon>
        <taxon>Euteleostomi</taxon>
        <taxon>Mammalia</taxon>
        <taxon>Eutheria</taxon>
        <taxon>Laurasiatheria</taxon>
        <taxon>Perissodactyla</taxon>
        <taxon>Equidae</taxon>
        <taxon>Equus</taxon>
    </lineage>
</organism>
<evidence type="ECO:0000256" key="1">
    <source>
        <dbReference type="ARBA" id="ARBA00008183"/>
    </source>
</evidence>
<dbReference type="GO" id="GO:0006826">
    <property type="term" value="P:iron ion transport"/>
    <property type="evidence" value="ECO:0007669"/>
    <property type="project" value="UniProtKB-KW"/>
</dbReference>
<dbReference type="GO" id="GO:0008199">
    <property type="term" value="F:ferric iron binding"/>
    <property type="evidence" value="ECO:0007669"/>
    <property type="project" value="InterPro"/>
</dbReference>
<evidence type="ECO:0000256" key="2">
    <source>
        <dbReference type="ARBA" id="ARBA00022496"/>
    </source>
</evidence>
<dbReference type="InterPro" id="IPR036524">
    <property type="entry name" value="Frataxin/CyaY_sf"/>
</dbReference>